<evidence type="ECO:0000313" key="8">
    <source>
        <dbReference type="Proteomes" id="UP000256519"/>
    </source>
</evidence>
<evidence type="ECO:0000313" key="7">
    <source>
        <dbReference type="EMBL" id="RDZ18522.1"/>
    </source>
</evidence>
<dbReference type="GO" id="GO:0020037">
    <property type="term" value="F:heme binding"/>
    <property type="evidence" value="ECO:0007669"/>
    <property type="project" value="InterPro"/>
</dbReference>
<keyword evidence="5" id="KW-0408">Iron</keyword>
<dbReference type="InterPro" id="IPR036396">
    <property type="entry name" value="Cyt_P450_sf"/>
</dbReference>
<evidence type="ECO:0000256" key="4">
    <source>
        <dbReference type="ARBA" id="ARBA00023002"/>
    </source>
</evidence>
<evidence type="ECO:0000256" key="3">
    <source>
        <dbReference type="ARBA" id="ARBA00022723"/>
    </source>
</evidence>
<dbReference type="EMBL" id="PQWM01000006">
    <property type="protein sequence ID" value="RDZ18522.1"/>
    <property type="molecule type" value="Genomic_DNA"/>
</dbReference>
<dbReference type="PANTHER" id="PTHR24291:SF50">
    <property type="entry name" value="BIFUNCTIONAL ALBAFLAVENONE MONOOXYGENASE_TERPENE SYNTHASE"/>
    <property type="match status" value="1"/>
</dbReference>
<dbReference type="RefSeq" id="WP_116072852.1">
    <property type="nucleotide sequence ID" value="NZ_CP187630.1"/>
</dbReference>
<keyword evidence="3" id="KW-0479">Metal-binding</keyword>
<dbReference type="SUPFAM" id="SSF48264">
    <property type="entry name" value="Cytochrome P450"/>
    <property type="match status" value="1"/>
</dbReference>
<reference evidence="7 8" key="1">
    <citation type="journal article" date="2018" name="Appl. Environ. Microbiol.">
        <title>Antimicrobial susceptibility testing and tentative epidemiological cut-off values of five Bacillus species relevant for use as animal feed additives or for plant protection.</title>
        <authorList>
            <person name="Agerso Y."/>
            <person name="Stuer-Lauridsen B."/>
            <person name="Bjerre K."/>
            <person name="Jensen M.G."/>
            <person name="Johansen E."/>
            <person name="Bennedsen M."/>
            <person name="Brockmann E."/>
            <person name="Nielsen B."/>
        </authorList>
    </citation>
    <scope>NUCLEOTIDE SEQUENCE [LARGE SCALE GENOMIC DNA]</scope>
    <source>
        <strain evidence="7 8">CHCC20162</strain>
    </source>
</reference>
<dbReference type="InterPro" id="IPR002403">
    <property type="entry name" value="Cyt_P450_E_grp-IV"/>
</dbReference>
<dbReference type="AlphaFoldDB" id="A0A3D8XBH6"/>
<evidence type="ECO:0000256" key="5">
    <source>
        <dbReference type="ARBA" id="ARBA00023004"/>
    </source>
</evidence>
<accession>A0A3D8XBH6</accession>
<sequence>MITLPVIQGPSSYKLTGHLQKFRENPLGFLENLTQYGEIATFRVAHKRFYVTRDPQLIKDVVITNSKAFQKIKLTHMFKTLLGEEMLWTDEALYMSPIQPSQLKQHLTYNKEAIAKIIEKHTETWEEGQLRTIVKDIRQIVVAVLLQLVFGISIEDKDKIHYVQALMRKKEKLGKIYIRLPLHQPDSDEQLEQLLFERVQMRIQNKTKGNDLLQYILNSYGEDIDEREIYEQLNSIFLSMYEMITHVCSWSIHLLSQNTREHLQLHKEIQAYASGESLSTKNLTYMRKIIAESMRLYPPLWLFGRQAREDIQIDGYSIKKGEIMLISPYMMHRHEDYFLEPSEFLPDRFEKGGSIDVPSYMYMPLGIEHQAERGMDYITEIVTIFLSEMTKRFLFQLTKPESIAPMAGVMLNMKEELNVNVHKVHTQS</sequence>
<evidence type="ECO:0000256" key="6">
    <source>
        <dbReference type="ARBA" id="ARBA00023033"/>
    </source>
</evidence>
<dbReference type="PRINTS" id="PR00465">
    <property type="entry name" value="EP450IV"/>
</dbReference>
<keyword evidence="6" id="KW-0503">Monooxygenase</keyword>
<evidence type="ECO:0000256" key="1">
    <source>
        <dbReference type="ARBA" id="ARBA00010617"/>
    </source>
</evidence>
<dbReference type="GO" id="GO:0004497">
    <property type="term" value="F:monooxygenase activity"/>
    <property type="evidence" value="ECO:0007669"/>
    <property type="project" value="UniProtKB-KW"/>
</dbReference>
<evidence type="ECO:0000256" key="2">
    <source>
        <dbReference type="ARBA" id="ARBA00022617"/>
    </source>
</evidence>
<dbReference type="Gene3D" id="1.10.630.10">
    <property type="entry name" value="Cytochrome P450"/>
    <property type="match status" value="1"/>
</dbReference>
<comment type="caution">
    <text evidence="7">The sequence shown here is derived from an EMBL/GenBank/DDBJ whole genome shotgun (WGS) entry which is preliminary data.</text>
</comment>
<gene>
    <name evidence="7" type="ORF">C3744_06055</name>
</gene>
<protein>
    <submittedName>
        <fullName evidence="7">Cytochrome P450</fullName>
    </submittedName>
</protein>
<dbReference type="Pfam" id="PF00067">
    <property type="entry name" value="p450"/>
    <property type="match status" value="1"/>
</dbReference>
<dbReference type="PANTHER" id="PTHR24291">
    <property type="entry name" value="CYTOCHROME P450 FAMILY 4"/>
    <property type="match status" value="1"/>
</dbReference>
<proteinExistence type="inferred from homology"/>
<dbReference type="Proteomes" id="UP000256519">
    <property type="component" value="Unassembled WGS sequence"/>
</dbReference>
<keyword evidence="2" id="KW-0349">Heme</keyword>
<name>A0A3D8XBH6_PRIMG</name>
<dbReference type="GO" id="GO:0016705">
    <property type="term" value="F:oxidoreductase activity, acting on paired donors, with incorporation or reduction of molecular oxygen"/>
    <property type="evidence" value="ECO:0007669"/>
    <property type="project" value="InterPro"/>
</dbReference>
<dbReference type="InterPro" id="IPR001128">
    <property type="entry name" value="Cyt_P450"/>
</dbReference>
<dbReference type="InterPro" id="IPR050196">
    <property type="entry name" value="Cytochrome_P450_Monoox"/>
</dbReference>
<dbReference type="GO" id="GO:0005506">
    <property type="term" value="F:iron ion binding"/>
    <property type="evidence" value="ECO:0007669"/>
    <property type="project" value="InterPro"/>
</dbReference>
<organism evidence="7 8">
    <name type="scientific">Priestia megaterium</name>
    <name type="common">Bacillus megaterium</name>
    <dbReference type="NCBI Taxonomy" id="1404"/>
    <lineage>
        <taxon>Bacteria</taxon>
        <taxon>Bacillati</taxon>
        <taxon>Bacillota</taxon>
        <taxon>Bacilli</taxon>
        <taxon>Bacillales</taxon>
        <taxon>Bacillaceae</taxon>
        <taxon>Priestia</taxon>
    </lineage>
</organism>
<comment type="similarity">
    <text evidence="1">Belongs to the cytochrome P450 family.</text>
</comment>
<keyword evidence="4" id="KW-0560">Oxidoreductase</keyword>